<comment type="caution">
    <text evidence="4">The sequence shown here is derived from an EMBL/GenBank/DDBJ whole genome shotgun (WGS) entry which is preliminary data.</text>
</comment>
<dbReference type="Gene3D" id="3.40.640.10">
    <property type="entry name" value="Type I PLP-dependent aspartate aminotransferase-like (Major domain)"/>
    <property type="match status" value="1"/>
</dbReference>
<evidence type="ECO:0000313" key="5">
    <source>
        <dbReference type="Proteomes" id="UP000256373"/>
    </source>
</evidence>
<keyword evidence="5" id="KW-1185">Reference proteome</keyword>
<sequence>MNPVISFYPGPSKVYPQAENYLHDAYKSGVLSVNHRSDVFMEMLESTIVSLKETLSVPVDYEVYLVCSATECWEIIAQSLVGTSSLHIYNGAFGAKWLEYTQKIKPGAEGWEFGINEVPDVSGLQIDLGHDVICVTHSETSNGTMLPVSFLSALRGHTQQLIAVDATSSMAGVALPWMDADVWYASVQKCFGLPAGLGVMVVSPAAVARAEHIGDRNFYNSFLFVRENFIKFQTPYTPNTLGIYLLGRVMQQVPGIDETAVELHNRAREWYTFLTDHGYELLISNEAVRSDTVIAVQADRETITKIKAGAKQAGLQLGNGYGKWKDTSFRIANFPAITMTDISLLRNFLFSISHS</sequence>
<dbReference type="GO" id="GO:0004760">
    <property type="term" value="F:L-serine-pyruvate transaminase activity"/>
    <property type="evidence" value="ECO:0007669"/>
    <property type="project" value="TreeGrafter"/>
</dbReference>
<dbReference type="InterPro" id="IPR015424">
    <property type="entry name" value="PyrdxlP-dep_Trfase"/>
</dbReference>
<accession>A0A3D8YBQ4</accession>
<dbReference type="AlphaFoldDB" id="A0A3D8YBQ4"/>
<dbReference type="SUPFAM" id="SSF53383">
    <property type="entry name" value="PLP-dependent transferases"/>
    <property type="match status" value="1"/>
</dbReference>
<keyword evidence="2" id="KW-0663">Pyridoxal phosphate</keyword>
<keyword evidence="4" id="KW-0808">Transferase</keyword>
<reference evidence="4 5" key="1">
    <citation type="submission" date="2018-07" db="EMBL/GenBank/DDBJ databases">
        <title>Dyadobacter roseus sp. nov., isolated from rose rhizosphere soil.</title>
        <authorList>
            <person name="Chen L."/>
        </authorList>
    </citation>
    <scope>NUCLEOTIDE SEQUENCE [LARGE SCALE GENOMIC DNA]</scope>
    <source>
        <strain evidence="4 5">RS19</strain>
    </source>
</reference>
<comment type="cofactor">
    <cofactor evidence="1">
        <name>pyridoxal 5'-phosphate</name>
        <dbReference type="ChEBI" id="CHEBI:597326"/>
    </cofactor>
</comment>
<dbReference type="PANTHER" id="PTHR21152:SF40">
    <property type="entry name" value="ALANINE--GLYOXYLATE AMINOTRANSFERASE"/>
    <property type="match status" value="1"/>
</dbReference>
<dbReference type="Proteomes" id="UP000256373">
    <property type="component" value="Unassembled WGS sequence"/>
</dbReference>
<evidence type="ECO:0000313" key="4">
    <source>
        <dbReference type="EMBL" id="REA61564.1"/>
    </source>
</evidence>
<dbReference type="OrthoDB" id="975012at2"/>
<organism evidence="4 5">
    <name type="scientific">Dyadobacter luteus</name>
    <dbReference type="NCBI Taxonomy" id="2259619"/>
    <lineage>
        <taxon>Bacteria</taxon>
        <taxon>Pseudomonadati</taxon>
        <taxon>Bacteroidota</taxon>
        <taxon>Cytophagia</taxon>
        <taxon>Cytophagales</taxon>
        <taxon>Spirosomataceae</taxon>
        <taxon>Dyadobacter</taxon>
    </lineage>
</organism>
<feature type="domain" description="Aminotransferase class V" evidence="3">
    <location>
        <begin position="11"/>
        <end position="268"/>
    </location>
</feature>
<evidence type="ECO:0000256" key="1">
    <source>
        <dbReference type="ARBA" id="ARBA00001933"/>
    </source>
</evidence>
<keyword evidence="4" id="KW-0032">Aminotransferase</keyword>
<dbReference type="RefSeq" id="WP_115831015.1">
    <property type="nucleotide sequence ID" value="NZ_QNUL01000007.1"/>
</dbReference>
<dbReference type="InterPro" id="IPR000192">
    <property type="entry name" value="Aminotrans_V_dom"/>
</dbReference>
<dbReference type="PANTHER" id="PTHR21152">
    <property type="entry name" value="AMINOTRANSFERASE CLASS V"/>
    <property type="match status" value="1"/>
</dbReference>
<proteinExistence type="predicted"/>
<dbReference type="InterPro" id="IPR015421">
    <property type="entry name" value="PyrdxlP-dep_Trfase_major"/>
</dbReference>
<dbReference type="EMBL" id="QNUL01000007">
    <property type="protein sequence ID" value="REA61564.1"/>
    <property type="molecule type" value="Genomic_DNA"/>
</dbReference>
<dbReference type="Gene3D" id="3.90.1150.10">
    <property type="entry name" value="Aspartate Aminotransferase, domain 1"/>
    <property type="match status" value="1"/>
</dbReference>
<gene>
    <name evidence="4" type="ORF">DSL64_11385</name>
</gene>
<name>A0A3D8YBQ4_9BACT</name>
<dbReference type="GO" id="GO:0008453">
    <property type="term" value="F:alanine-glyoxylate transaminase activity"/>
    <property type="evidence" value="ECO:0007669"/>
    <property type="project" value="TreeGrafter"/>
</dbReference>
<protein>
    <submittedName>
        <fullName evidence="4">Phosphoserine aminotransferase</fullName>
    </submittedName>
</protein>
<dbReference type="Pfam" id="PF00266">
    <property type="entry name" value="Aminotran_5"/>
    <property type="match status" value="1"/>
</dbReference>
<evidence type="ECO:0000256" key="2">
    <source>
        <dbReference type="ARBA" id="ARBA00022898"/>
    </source>
</evidence>
<evidence type="ECO:0000259" key="3">
    <source>
        <dbReference type="Pfam" id="PF00266"/>
    </source>
</evidence>
<dbReference type="InterPro" id="IPR015422">
    <property type="entry name" value="PyrdxlP-dep_Trfase_small"/>
</dbReference>
<dbReference type="GO" id="GO:0019265">
    <property type="term" value="P:glycine biosynthetic process, by transamination of glyoxylate"/>
    <property type="evidence" value="ECO:0007669"/>
    <property type="project" value="TreeGrafter"/>
</dbReference>